<dbReference type="Pfam" id="PF03466">
    <property type="entry name" value="LysR_substrate"/>
    <property type="match status" value="1"/>
</dbReference>
<dbReference type="InterPro" id="IPR036388">
    <property type="entry name" value="WH-like_DNA-bd_sf"/>
</dbReference>
<dbReference type="CDD" id="cd05466">
    <property type="entry name" value="PBP2_LTTR_substrate"/>
    <property type="match status" value="1"/>
</dbReference>
<organism evidence="6 7">
    <name type="scientific">Clostridium symbiosum</name>
    <name type="common">Bacteroides symbiosus</name>
    <dbReference type="NCBI Taxonomy" id="1512"/>
    <lineage>
        <taxon>Bacteria</taxon>
        <taxon>Bacillati</taxon>
        <taxon>Bacillota</taxon>
        <taxon>Clostridia</taxon>
        <taxon>Lachnospirales</taxon>
        <taxon>Lachnospiraceae</taxon>
        <taxon>Otoolea</taxon>
    </lineage>
</organism>
<keyword evidence="3" id="KW-0238">DNA-binding</keyword>
<comment type="caution">
    <text evidence="6">The sequence shown here is derived from an EMBL/GenBank/DDBJ whole genome shotgun (WGS) entry which is preliminary data.</text>
</comment>
<gene>
    <name evidence="6" type="ORF">K5I21_17650</name>
</gene>
<dbReference type="SUPFAM" id="SSF46785">
    <property type="entry name" value="Winged helix' DNA-binding domain"/>
    <property type="match status" value="1"/>
</dbReference>
<keyword evidence="2" id="KW-0805">Transcription regulation</keyword>
<comment type="similarity">
    <text evidence="1">Belongs to the LysR transcriptional regulatory family.</text>
</comment>
<dbReference type="PRINTS" id="PR00039">
    <property type="entry name" value="HTHLYSR"/>
</dbReference>
<dbReference type="InterPro" id="IPR000847">
    <property type="entry name" value="LysR_HTH_N"/>
</dbReference>
<reference evidence="6" key="1">
    <citation type="journal article" date="2022" name="Cell Host Microbe">
        <title>Colonization of the live biotherapeutic product VE303 and modulation of the microbiota and metabolites in healthy volunteers.</title>
        <authorList>
            <person name="Dsouza M."/>
            <person name="Menon R."/>
            <person name="Crossette E."/>
            <person name="Bhattarai S.K."/>
            <person name="Schneider J."/>
            <person name="Kim Y.G."/>
            <person name="Reddy S."/>
            <person name="Caballero S."/>
            <person name="Felix C."/>
            <person name="Cornacchione L."/>
            <person name="Hendrickson J."/>
            <person name="Watson A.R."/>
            <person name="Minot S.S."/>
            <person name="Greenfield N."/>
            <person name="Schopf L."/>
            <person name="Szabady R."/>
            <person name="Patarroyo J."/>
            <person name="Smith W."/>
            <person name="Harrison P."/>
            <person name="Kuijper E.J."/>
            <person name="Kelly C.P."/>
            <person name="Olle B."/>
            <person name="Bobilev D."/>
            <person name="Silber J.L."/>
            <person name="Bucci V."/>
            <person name="Roberts B."/>
            <person name="Faith J."/>
            <person name="Norman J.M."/>
        </authorList>
    </citation>
    <scope>NUCLEOTIDE SEQUENCE</scope>
    <source>
        <strain evidence="6">VE303-04</strain>
    </source>
</reference>
<dbReference type="GO" id="GO:0003700">
    <property type="term" value="F:DNA-binding transcription factor activity"/>
    <property type="evidence" value="ECO:0007669"/>
    <property type="project" value="InterPro"/>
</dbReference>
<dbReference type="GO" id="GO:0005829">
    <property type="term" value="C:cytosol"/>
    <property type="evidence" value="ECO:0007669"/>
    <property type="project" value="TreeGrafter"/>
</dbReference>
<evidence type="ECO:0000313" key="6">
    <source>
        <dbReference type="EMBL" id="MCK0087665.1"/>
    </source>
</evidence>
<evidence type="ECO:0000256" key="1">
    <source>
        <dbReference type="ARBA" id="ARBA00009437"/>
    </source>
</evidence>
<evidence type="ECO:0000256" key="3">
    <source>
        <dbReference type="ARBA" id="ARBA00023125"/>
    </source>
</evidence>
<dbReference type="InterPro" id="IPR050950">
    <property type="entry name" value="HTH-type_LysR_regulators"/>
</dbReference>
<dbReference type="Pfam" id="PF00126">
    <property type="entry name" value="HTH_1"/>
    <property type="match status" value="1"/>
</dbReference>
<dbReference type="Gene3D" id="1.10.10.10">
    <property type="entry name" value="Winged helix-like DNA-binding domain superfamily/Winged helix DNA-binding domain"/>
    <property type="match status" value="1"/>
</dbReference>
<dbReference type="Gene3D" id="3.40.190.290">
    <property type="match status" value="1"/>
</dbReference>
<evidence type="ECO:0000256" key="2">
    <source>
        <dbReference type="ARBA" id="ARBA00023015"/>
    </source>
</evidence>
<accession>A0AAW5F799</accession>
<name>A0AAW5F799_CLOSY</name>
<dbReference type="InterPro" id="IPR036390">
    <property type="entry name" value="WH_DNA-bd_sf"/>
</dbReference>
<dbReference type="Proteomes" id="UP001203136">
    <property type="component" value="Unassembled WGS sequence"/>
</dbReference>
<evidence type="ECO:0000259" key="5">
    <source>
        <dbReference type="PROSITE" id="PS50931"/>
    </source>
</evidence>
<proteinExistence type="inferred from homology"/>
<dbReference type="AlphaFoldDB" id="A0AAW5F799"/>
<dbReference type="EMBL" id="JAINVB010000001">
    <property type="protein sequence ID" value="MCK0087665.1"/>
    <property type="molecule type" value="Genomic_DNA"/>
</dbReference>
<dbReference type="GO" id="GO:0003677">
    <property type="term" value="F:DNA binding"/>
    <property type="evidence" value="ECO:0007669"/>
    <property type="project" value="UniProtKB-KW"/>
</dbReference>
<dbReference type="PANTHER" id="PTHR30419">
    <property type="entry name" value="HTH-TYPE TRANSCRIPTIONAL REGULATOR YBHD"/>
    <property type="match status" value="1"/>
</dbReference>
<dbReference type="InterPro" id="IPR005119">
    <property type="entry name" value="LysR_subst-bd"/>
</dbReference>
<evidence type="ECO:0000256" key="4">
    <source>
        <dbReference type="ARBA" id="ARBA00023163"/>
    </source>
</evidence>
<keyword evidence="4" id="KW-0804">Transcription</keyword>
<dbReference type="PANTHER" id="PTHR30419:SF8">
    <property type="entry name" value="NITROGEN ASSIMILATION TRANSCRIPTIONAL ACTIVATOR-RELATED"/>
    <property type="match status" value="1"/>
</dbReference>
<dbReference type="RefSeq" id="WP_024739167.1">
    <property type="nucleotide sequence ID" value="NZ_JAINVB010000001.1"/>
</dbReference>
<evidence type="ECO:0000313" key="7">
    <source>
        <dbReference type="Proteomes" id="UP001203136"/>
    </source>
</evidence>
<sequence>MNLISLYYFTELAKELHMTNTAQKLYITQQNLSQHIQRLEQYYGVELFYRKPKLSLTYAGEQLLLAAGRILSEENDLKNRLSDISLLGAGNLKIGIPSYRGEICLPSILPRFHELWPYVSIQLVDTSSEVMEQMVFDGELDLYIGIKYTADPHLEILPLLDDNLFLVVSDSLMVKQLGEECGTVKRQSAGGVKLKEFKDFPFLLPKPPMRLRKMVDQCFLDAGFVPKVFLESSTTELLISLYPYDYGAFFCTQMRLPLLEEKAPDANTFPLMLNGEPVRHRLVLAYHKDRYLPKYMKDFIDITRDVFADLSDIRLDEKADRT</sequence>
<dbReference type="PROSITE" id="PS50931">
    <property type="entry name" value="HTH_LYSR"/>
    <property type="match status" value="1"/>
</dbReference>
<feature type="domain" description="HTH lysR-type" evidence="5">
    <location>
        <begin position="1"/>
        <end position="57"/>
    </location>
</feature>
<dbReference type="SUPFAM" id="SSF53850">
    <property type="entry name" value="Periplasmic binding protein-like II"/>
    <property type="match status" value="1"/>
</dbReference>
<protein>
    <submittedName>
        <fullName evidence="6">LysR family transcriptional regulator</fullName>
    </submittedName>
</protein>